<organism evidence="4 5">
    <name type="scientific">Thermohalobaculum xanthum</name>
    <dbReference type="NCBI Taxonomy" id="2753746"/>
    <lineage>
        <taxon>Bacteria</taxon>
        <taxon>Pseudomonadati</taxon>
        <taxon>Pseudomonadota</taxon>
        <taxon>Alphaproteobacteria</taxon>
        <taxon>Rhodobacterales</taxon>
        <taxon>Paracoccaceae</taxon>
        <taxon>Thermohalobaculum</taxon>
    </lineage>
</organism>
<dbReference type="InterPro" id="IPR001568">
    <property type="entry name" value="RNase_T2-like"/>
</dbReference>
<feature type="signal peptide" evidence="3">
    <location>
        <begin position="1"/>
        <end position="19"/>
    </location>
</feature>
<dbReference type="InterPro" id="IPR018188">
    <property type="entry name" value="RNase_T2_His_AS_1"/>
</dbReference>
<dbReference type="Gene3D" id="3.90.730.10">
    <property type="entry name" value="Ribonuclease T2-like"/>
    <property type="match status" value="1"/>
</dbReference>
<feature type="chain" id="PRO_5035318118" evidence="3">
    <location>
        <begin position="20"/>
        <end position="217"/>
    </location>
</feature>
<dbReference type="PROSITE" id="PS00530">
    <property type="entry name" value="RNASE_T2_1"/>
    <property type="match status" value="1"/>
</dbReference>
<dbReference type="Pfam" id="PF00445">
    <property type="entry name" value="Ribonuclease_T2"/>
    <property type="match status" value="1"/>
</dbReference>
<proteinExistence type="inferred from homology"/>
<dbReference type="GO" id="GO:0003723">
    <property type="term" value="F:RNA binding"/>
    <property type="evidence" value="ECO:0007669"/>
    <property type="project" value="InterPro"/>
</dbReference>
<evidence type="ECO:0000256" key="2">
    <source>
        <dbReference type="RuleBase" id="RU004328"/>
    </source>
</evidence>
<keyword evidence="5" id="KW-1185">Reference proteome</keyword>
<evidence type="ECO:0000256" key="3">
    <source>
        <dbReference type="SAM" id="SignalP"/>
    </source>
</evidence>
<name>A0A8J7M935_9RHOB</name>
<dbReference type="PANTHER" id="PTHR11240">
    <property type="entry name" value="RIBONUCLEASE T2"/>
    <property type="match status" value="1"/>
</dbReference>
<evidence type="ECO:0000313" key="4">
    <source>
        <dbReference type="EMBL" id="MBK0400946.1"/>
    </source>
</evidence>
<sequence>MWGRFAGHILAIFALLAQAGGTAAAQDRAGEFNHYVLALSWNAGWCAAEGDSRDADQCDPREEIGFLLHGLWPQHVDGWPEFCRSATRDASRRETAAMADIMGSGGLAWYQWRKHGRCSGLDPAAYFDLARRAFESIARPVELRRLRSAVEIDPEVIEAAFLEINPGLGDDMVSITCRDGRFREVRICLDRDLEPISCPGRGARDCRARLITLDPMR</sequence>
<dbReference type="GO" id="GO:0006401">
    <property type="term" value="P:RNA catabolic process"/>
    <property type="evidence" value="ECO:0007669"/>
    <property type="project" value="TreeGrafter"/>
</dbReference>
<dbReference type="Proteomes" id="UP000655420">
    <property type="component" value="Unassembled WGS sequence"/>
</dbReference>
<dbReference type="SUPFAM" id="SSF55895">
    <property type="entry name" value="Ribonuclease Rh-like"/>
    <property type="match status" value="1"/>
</dbReference>
<comment type="similarity">
    <text evidence="1 2">Belongs to the RNase T2 family.</text>
</comment>
<dbReference type="PANTHER" id="PTHR11240:SF22">
    <property type="entry name" value="RIBONUCLEASE T2"/>
    <property type="match status" value="1"/>
</dbReference>
<accession>A0A8J7M935</accession>
<dbReference type="AlphaFoldDB" id="A0A8J7M935"/>
<keyword evidence="3" id="KW-0732">Signal</keyword>
<dbReference type="CDD" id="cd01062">
    <property type="entry name" value="RNase_T2_prok"/>
    <property type="match status" value="1"/>
</dbReference>
<dbReference type="RefSeq" id="WP_200612802.1">
    <property type="nucleotide sequence ID" value="NZ_JAEHHL010000012.1"/>
</dbReference>
<gene>
    <name evidence="4" type="ORF">H0I76_17240</name>
</gene>
<reference evidence="4" key="1">
    <citation type="submission" date="2020-12" db="EMBL/GenBank/DDBJ databases">
        <title>Bacterial taxonomy.</title>
        <authorList>
            <person name="Pan X."/>
        </authorList>
    </citation>
    <scope>NUCLEOTIDE SEQUENCE</scope>
    <source>
        <strain evidence="4">M0105</strain>
    </source>
</reference>
<dbReference type="GO" id="GO:0033897">
    <property type="term" value="F:ribonuclease T2 activity"/>
    <property type="evidence" value="ECO:0007669"/>
    <property type="project" value="InterPro"/>
</dbReference>
<evidence type="ECO:0000313" key="5">
    <source>
        <dbReference type="Proteomes" id="UP000655420"/>
    </source>
</evidence>
<comment type="caution">
    <text evidence="4">The sequence shown here is derived from an EMBL/GenBank/DDBJ whole genome shotgun (WGS) entry which is preliminary data.</text>
</comment>
<evidence type="ECO:0000256" key="1">
    <source>
        <dbReference type="ARBA" id="ARBA00007469"/>
    </source>
</evidence>
<dbReference type="InterPro" id="IPR036430">
    <property type="entry name" value="RNase_T2-like_sf"/>
</dbReference>
<dbReference type="EMBL" id="JAEHHL010000012">
    <property type="protein sequence ID" value="MBK0400946.1"/>
    <property type="molecule type" value="Genomic_DNA"/>
</dbReference>
<protein>
    <submittedName>
        <fullName evidence="4">Ribonuclease T2</fullName>
    </submittedName>
</protein>
<dbReference type="InterPro" id="IPR039378">
    <property type="entry name" value="RNase_T2_prok"/>
</dbReference>